<organism evidence="3 4">
    <name type="scientific">Streptomyces flavalbus</name>
    <dbReference type="NCBI Taxonomy" id="2665155"/>
    <lineage>
        <taxon>Bacteria</taxon>
        <taxon>Bacillati</taxon>
        <taxon>Actinomycetota</taxon>
        <taxon>Actinomycetes</taxon>
        <taxon>Kitasatosporales</taxon>
        <taxon>Streptomycetaceae</taxon>
        <taxon>Streptomyces</taxon>
    </lineage>
</organism>
<sequence length="1187" mass="127512">MRVPLEAGLVRIWDGDEPVGAGFLAGPRHVVSAAHVVAGVFGTATGEPLPEGASVSLDFPLLAPGRRQLADVVAWRPPVPEQGMDVAGLRLREPPPADARPLVLSRRHGELDGSLVMVGFPRGLELGTWVHGRQGGPVATGWVEIESDPARQAMLAPGFSGAPVWSTDADAAVGMVGYRVTGAGAKIGYMLPVDMLLEAWPELAEVIERRVPYRALRPFTEQDADLYYGREELAGQLVDRIRSGVPLISVIGGSGIGKSSLWHAGVVPRLRAADPSGTTRLTLALRPSDATTPLTALAFALDRLMRPDRTGAARLESVAATEVWLAGGQLPDLVAAVLEQHRADQLVLCVDQFEEFFAAPDDDRSAFVRALLPCLSAGSRLCVLVNLRDTFLGTALADRAAAELARRWLPVTVGEMTEAELRRVMTGPLARVGTVSFADGLVARILDDLKHTPNPLPLLEFTLAELWQRRRAGLLTHAAYEELGGISESLARYADRIWSGIDPGSREVADRLLIQLVRPLPDGDLTVRRTALRDECDDDQWTVGQRLATSRLLVMHRVGGDPGAASGIELAHDSLLLHWRHLRELTEEHRAFRVWQDTLRQRITTWTEQGRPGRRLLAGAELRDARRWARTHRAHLSTPELVYVSSSRVRRWRVNGTVSAALALALVAGTLIYQNRSEQVAQSLAGTLRTRAEERFSYDPYGAMQLGLRSYRTHPDSGLPDLYDGLGPVDRVVPNLGAATTPPTTTSPTSTPTAQKLPAVSYADQSALRDLTHLVAAGGRNLVTLAPGGQIVPWRDSGGGLVAEPLEGVLVENDLTSDAVISRDGRYVAFTDQLFPDVRGERSVPGSCPVPDIMSTSTKICLVVYDTVEQRVVLGTEFAPLPRVGQVAMSIDPNNRVLGLVLPDSVNPLTAAGQRNTLYLLDLRTGKLLRKAVLPWRSMVTDFWLGPDGETAILSEAEADGSTIRNDLTLTRVRVTPDRVTRTALADPTRTGSFVTSLDGRTVAAVLKGGSGAPAELRAWNIATGTQTGHVPRLTPAEADGALALDATGTTAWISLPSDFDAINEADLTDFTEKSMSRVSLRSLTTGKRVAHSAYPGNWSTVMPLGDSPRGPVLLVRATALGVVSAASGGRSPLQRLADTAEAGVRDALRRPPGADRLCALLGPQANATDNIEDLVPSGAYSGPLCP</sequence>
<evidence type="ECO:0000313" key="4">
    <source>
        <dbReference type="Proteomes" id="UP001597023"/>
    </source>
</evidence>
<dbReference type="InterPro" id="IPR049052">
    <property type="entry name" value="nSTAND1"/>
</dbReference>
<comment type="caution">
    <text evidence="3">The sequence shown here is derived from an EMBL/GenBank/DDBJ whole genome shotgun (WGS) entry which is preliminary data.</text>
</comment>
<keyword evidence="4" id="KW-1185">Reference proteome</keyword>
<dbReference type="Pfam" id="PF13365">
    <property type="entry name" value="Trypsin_2"/>
    <property type="match status" value="1"/>
</dbReference>
<dbReference type="InterPro" id="IPR009003">
    <property type="entry name" value="Peptidase_S1_PA"/>
</dbReference>
<dbReference type="SUPFAM" id="SSF52540">
    <property type="entry name" value="P-loop containing nucleoside triphosphate hydrolases"/>
    <property type="match status" value="1"/>
</dbReference>
<dbReference type="EMBL" id="JBHTEB010000001">
    <property type="protein sequence ID" value="MFD0318464.1"/>
    <property type="molecule type" value="Genomic_DNA"/>
</dbReference>
<reference evidence="4" key="1">
    <citation type="journal article" date="2019" name="Int. J. Syst. Evol. Microbiol.">
        <title>The Global Catalogue of Microorganisms (GCM) 10K type strain sequencing project: providing services to taxonomists for standard genome sequencing and annotation.</title>
        <authorList>
            <consortium name="The Broad Institute Genomics Platform"/>
            <consortium name="The Broad Institute Genome Sequencing Center for Infectious Disease"/>
            <person name="Wu L."/>
            <person name="Ma J."/>
        </authorList>
    </citation>
    <scope>NUCLEOTIDE SEQUENCE [LARGE SCALE GENOMIC DNA]</scope>
    <source>
        <strain evidence="4">CGMCC 4.7400</strain>
    </source>
</reference>
<dbReference type="SUPFAM" id="SSF50494">
    <property type="entry name" value="Trypsin-like serine proteases"/>
    <property type="match status" value="1"/>
</dbReference>
<evidence type="ECO:0000256" key="1">
    <source>
        <dbReference type="SAM" id="MobiDB-lite"/>
    </source>
</evidence>
<dbReference type="Proteomes" id="UP001597023">
    <property type="component" value="Unassembled WGS sequence"/>
</dbReference>
<feature type="region of interest" description="Disordered" evidence="1">
    <location>
        <begin position="736"/>
        <end position="755"/>
    </location>
</feature>
<proteinExistence type="predicted"/>
<protein>
    <submittedName>
        <fullName evidence="3">Trypsin-like peptidase domain-containing protein</fullName>
    </submittedName>
</protein>
<dbReference type="Pfam" id="PF20703">
    <property type="entry name" value="nSTAND1"/>
    <property type="match status" value="1"/>
</dbReference>
<evidence type="ECO:0000313" key="3">
    <source>
        <dbReference type="EMBL" id="MFD0318464.1"/>
    </source>
</evidence>
<feature type="compositionally biased region" description="Low complexity" evidence="1">
    <location>
        <begin position="740"/>
        <end position="753"/>
    </location>
</feature>
<dbReference type="InterPro" id="IPR027417">
    <property type="entry name" value="P-loop_NTPase"/>
</dbReference>
<feature type="domain" description="Novel STAND NTPase 1" evidence="2">
    <location>
        <begin position="212"/>
        <end position="612"/>
    </location>
</feature>
<evidence type="ECO:0000259" key="2">
    <source>
        <dbReference type="Pfam" id="PF20703"/>
    </source>
</evidence>
<dbReference type="RefSeq" id="WP_381615497.1">
    <property type="nucleotide sequence ID" value="NZ_JBHTEB010000001.1"/>
</dbReference>
<gene>
    <name evidence="3" type="ORF">ACFQZ6_30495</name>
</gene>
<name>A0ABW2WLZ9_9ACTN</name>
<accession>A0ABW2WLZ9</accession>
<dbReference type="SUPFAM" id="SSF82171">
    <property type="entry name" value="DPP6 N-terminal domain-like"/>
    <property type="match status" value="1"/>
</dbReference>